<dbReference type="InterPro" id="IPR005829">
    <property type="entry name" value="Sugar_transporter_CS"/>
</dbReference>
<feature type="transmembrane region" description="Helical" evidence="6">
    <location>
        <begin position="20"/>
        <end position="41"/>
    </location>
</feature>
<organism evidence="8 9">
    <name type="scientific">Xenopus laevis</name>
    <name type="common">African clawed frog</name>
    <dbReference type="NCBI Taxonomy" id="8355"/>
    <lineage>
        <taxon>Eukaryota</taxon>
        <taxon>Metazoa</taxon>
        <taxon>Chordata</taxon>
        <taxon>Craniata</taxon>
        <taxon>Vertebrata</taxon>
        <taxon>Euteleostomi</taxon>
        <taxon>Amphibia</taxon>
        <taxon>Batrachia</taxon>
        <taxon>Anura</taxon>
        <taxon>Pipoidea</taxon>
        <taxon>Pipidae</taxon>
        <taxon>Xenopodinae</taxon>
        <taxon>Xenopus</taxon>
        <taxon>Xenopus</taxon>
    </lineage>
</organism>
<sequence length="594" mass="65835">MRFEDVLAEVGVFGKFQISIVLILCLPRVILPLHFLLHIFISAVPPHHCAITSEGKLGNWSRRETRLLYIPQESDGTFSSCNRYSHPQFHLLFNSSTGQPNGSIVQGCTEGWEYDLSTFSSTTVTQWDLVCERKGLNQAAATFFFMGLTVGSIISGYLSDRFGRRKILLVSFLISTVFGVMSSFSVSYIMFSIGRFICGVGLMGMTLISITLALEWTDVAHRTFCGTITSLSWTVGYMVLALLAYCIRDWQWLLLTATLPCLLGIATWWWVPESARWLLTQQDPRAAHIYLSRCAEMNGKPEFSRKISPEVLQKMVSVESKKYNFLDLVRTQQLRKNTICLGIMWFGVAFSYYGISFKVTGFNLNPFLTHFLFGVVEIPAKIGVYFLLDRIGRKMCQGGSLLLTGTFIAIASLTPTGNSGLEHLRTVVAILGKCFSEAAFTTAFLFTAELYPTVLRQTGLGFCSFMTRLGSAVAPLVILLEDDWLFLPSVIFSCVSIIAGVCVFFLTETTFVQLPETIQDVEMGRFQSLESGTNGHISIAAKSPGTDTDNTPFLVTGVPPTVARDAPFSDCTDEPNRDSLAPKNSPCTVEEAAQ</sequence>
<dbReference type="Proteomes" id="UP000694892">
    <property type="component" value="Chromosome 5L"/>
</dbReference>
<keyword evidence="4 6" id="KW-0472">Membrane</keyword>
<evidence type="ECO:0000256" key="5">
    <source>
        <dbReference type="SAM" id="MobiDB-lite"/>
    </source>
</evidence>
<dbReference type="InterPro" id="IPR005828">
    <property type="entry name" value="MFS_sugar_transport-like"/>
</dbReference>
<evidence type="ECO:0000256" key="2">
    <source>
        <dbReference type="ARBA" id="ARBA00022692"/>
    </source>
</evidence>
<evidence type="ECO:0000256" key="1">
    <source>
        <dbReference type="ARBA" id="ARBA00004141"/>
    </source>
</evidence>
<feature type="transmembrane region" description="Helical" evidence="6">
    <location>
        <begin position="400"/>
        <end position="421"/>
    </location>
</feature>
<name>A0A974HJ13_XENLA</name>
<feature type="transmembrane region" description="Helical" evidence="6">
    <location>
        <begin position="224"/>
        <end position="244"/>
    </location>
</feature>
<keyword evidence="3 6" id="KW-1133">Transmembrane helix</keyword>
<dbReference type="InterPro" id="IPR036259">
    <property type="entry name" value="MFS_trans_sf"/>
</dbReference>
<accession>A0A974HJ13</accession>
<dbReference type="PROSITE" id="PS00216">
    <property type="entry name" value="SUGAR_TRANSPORT_1"/>
    <property type="match status" value="1"/>
</dbReference>
<evidence type="ECO:0000313" key="9">
    <source>
        <dbReference type="Proteomes" id="UP000694892"/>
    </source>
</evidence>
<dbReference type="EMBL" id="CM004474">
    <property type="protein sequence ID" value="OCT79625.1"/>
    <property type="molecule type" value="Genomic_DNA"/>
</dbReference>
<comment type="subcellular location">
    <subcellularLocation>
        <location evidence="1">Membrane</location>
        <topology evidence="1">Multi-pass membrane protein</topology>
    </subcellularLocation>
</comment>
<feature type="domain" description="Major facilitator superfamily (MFS) profile" evidence="7">
    <location>
        <begin position="91"/>
        <end position="511"/>
    </location>
</feature>
<feature type="transmembrane region" description="Helical" evidence="6">
    <location>
        <begin position="338"/>
        <end position="355"/>
    </location>
</feature>
<feature type="transmembrane region" description="Helical" evidence="6">
    <location>
        <begin position="486"/>
        <end position="506"/>
    </location>
</feature>
<dbReference type="SUPFAM" id="SSF103473">
    <property type="entry name" value="MFS general substrate transporter"/>
    <property type="match status" value="1"/>
</dbReference>
<evidence type="ECO:0000256" key="6">
    <source>
        <dbReference type="SAM" id="Phobius"/>
    </source>
</evidence>
<protein>
    <recommendedName>
        <fullName evidence="7">Major facilitator superfamily (MFS) profile domain-containing protein</fullName>
    </recommendedName>
</protein>
<feature type="transmembrane region" description="Helical" evidence="6">
    <location>
        <begin position="167"/>
        <end position="187"/>
    </location>
</feature>
<dbReference type="Gene3D" id="1.20.1250.20">
    <property type="entry name" value="MFS general substrate transporter like domains"/>
    <property type="match status" value="1"/>
</dbReference>
<dbReference type="AlphaFoldDB" id="A0A974HJ13"/>
<evidence type="ECO:0000313" key="8">
    <source>
        <dbReference type="EMBL" id="OCT79625.1"/>
    </source>
</evidence>
<feature type="transmembrane region" description="Helical" evidence="6">
    <location>
        <begin position="367"/>
        <end position="388"/>
    </location>
</feature>
<evidence type="ECO:0000256" key="3">
    <source>
        <dbReference type="ARBA" id="ARBA00022989"/>
    </source>
</evidence>
<gene>
    <name evidence="8" type="ORF">XELAEV_18026433mg</name>
</gene>
<dbReference type="OMA" id="NWAFAMA"/>
<dbReference type="PROSITE" id="PS50850">
    <property type="entry name" value="MFS"/>
    <property type="match status" value="1"/>
</dbReference>
<dbReference type="GO" id="GO:0022857">
    <property type="term" value="F:transmembrane transporter activity"/>
    <property type="evidence" value="ECO:0007669"/>
    <property type="project" value="InterPro"/>
</dbReference>
<keyword evidence="2 6" id="KW-0812">Transmembrane</keyword>
<feature type="transmembrane region" description="Helical" evidence="6">
    <location>
        <begin position="250"/>
        <end position="271"/>
    </location>
</feature>
<dbReference type="PANTHER" id="PTHR24064">
    <property type="entry name" value="SOLUTE CARRIER FAMILY 22 MEMBER"/>
    <property type="match status" value="1"/>
</dbReference>
<reference evidence="9" key="1">
    <citation type="journal article" date="2016" name="Nature">
        <title>Genome evolution in the allotetraploid frog Xenopus laevis.</title>
        <authorList>
            <person name="Session A.M."/>
            <person name="Uno Y."/>
            <person name="Kwon T."/>
            <person name="Chapman J.A."/>
            <person name="Toyoda A."/>
            <person name="Takahashi S."/>
            <person name="Fukui A."/>
            <person name="Hikosaka A."/>
            <person name="Suzuki A."/>
            <person name="Kondo M."/>
            <person name="van Heeringen S.J."/>
            <person name="Quigley I."/>
            <person name="Heinz S."/>
            <person name="Ogino H."/>
            <person name="Ochi H."/>
            <person name="Hellsten U."/>
            <person name="Lyons J.B."/>
            <person name="Simakov O."/>
            <person name="Putnam N."/>
            <person name="Stites J."/>
            <person name="Kuroki Y."/>
            <person name="Tanaka T."/>
            <person name="Michiue T."/>
            <person name="Watanabe M."/>
            <person name="Bogdanovic O."/>
            <person name="Lister R."/>
            <person name="Georgiou G."/>
            <person name="Paranjpe S.S."/>
            <person name="van Kruijsbergen I."/>
            <person name="Shu S."/>
            <person name="Carlson J."/>
            <person name="Kinoshita T."/>
            <person name="Ohta Y."/>
            <person name="Mawaribuchi S."/>
            <person name="Jenkins J."/>
            <person name="Grimwood J."/>
            <person name="Schmutz J."/>
            <person name="Mitros T."/>
            <person name="Mozaffari S.V."/>
            <person name="Suzuki Y."/>
            <person name="Haramoto Y."/>
            <person name="Yamamoto T.S."/>
            <person name="Takagi C."/>
            <person name="Heald R."/>
            <person name="Miller K."/>
            <person name="Haudenschild C."/>
            <person name="Kitzman J."/>
            <person name="Nakayama T."/>
            <person name="Izutsu Y."/>
            <person name="Robert J."/>
            <person name="Fortriede J."/>
            <person name="Burns K."/>
            <person name="Lotay V."/>
            <person name="Karimi K."/>
            <person name="Yasuoka Y."/>
            <person name="Dichmann D.S."/>
            <person name="Flajnik M.F."/>
            <person name="Houston D.W."/>
            <person name="Shendure J."/>
            <person name="DuPasquier L."/>
            <person name="Vize P.D."/>
            <person name="Zorn A.M."/>
            <person name="Ito M."/>
            <person name="Marcotte E.M."/>
            <person name="Wallingford J.B."/>
            <person name="Ito Y."/>
            <person name="Asashima M."/>
            <person name="Ueno N."/>
            <person name="Matsuda Y."/>
            <person name="Veenstra G.J."/>
            <person name="Fujiyama A."/>
            <person name="Harland R.M."/>
            <person name="Taira M."/>
            <person name="Rokhsar D.S."/>
        </authorList>
    </citation>
    <scope>NUCLEOTIDE SEQUENCE [LARGE SCALE GENOMIC DNA]</scope>
    <source>
        <strain evidence="9">J</strain>
    </source>
</reference>
<dbReference type="Pfam" id="PF00083">
    <property type="entry name" value="Sugar_tr"/>
    <property type="match status" value="1"/>
</dbReference>
<dbReference type="InterPro" id="IPR020846">
    <property type="entry name" value="MFS_dom"/>
</dbReference>
<evidence type="ECO:0000259" key="7">
    <source>
        <dbReference type="PROSITE" id="PS50850"/>
    </source>
</evidence>
<dbReference type="GO" id="GO:0016020">
    <property type="term" value="C:membrane"/>
    <property type="evidence" value="ECO:0007669"/>
    <property type="project" value="UniProtKB-SubCell"/>
</dbReference>
<proteinExistence type="predicted"/>
<feature type="transmembrane region" description="Helical" evidence="6">
    <location>
        <begin position="139"/>
        <end position="158"/>
    </location>
</feature>
<feature type="region of interest" description="Disordered" evidence="5">
    <location>
        <begin position="565"/>
        <end position="594"/>
    </location>
</feature>
<evidence type="ECO:0000256" key="4">
    <source>
        <dbReference type="ARBA" id="ARBA00023136"/>
    </source>
</evidence>
<feature type="transmembrane region" description="Helical" evidence="6">
    <location>
        <begin position="193"/>
        <end position="212"/>
    </location>
</feature>
<feature type="transmembrane region" description="Helical" evidence="6">
    <location>
        <begin position="427"/>
        <end position="448"/>
    </location>
</feature>
<feature type="transmembrane region" description="Helical" evidence="6">
    <location>
        <begin position="460"/>
        <end position="480"/>
    </location>
</feature>